<evidence type="ECO:0000313" key="1">
    <source>
        <dbReference type="EMBL" id="KAK2632133.1"/>
    </source>
</evidence>
<sequence>MKSGLLPMCLEDVDKTTFSEDDSAQPHNAASSILINQATLSRNRIRKKVIPLMIPISPNLESPSAHGKHSFSTFGAPLISIPKASLAL</sequence>
<accession>A0A058ZRY0</accession>
<dbReference type="EMBL" id="KK199230">
    <property type="protein sequence ID" value="KCW44537.1"/>
    <property type="molecule type" value="Genomic_DNA"/>
</dbReference>
<protein>
    <submittedName>
        <fullName evidence="2">Uncharacterized protein</fullName>
    </submittedName>
</protein>
<evidence type="ECO:0000313" key="2">
    <source>
        <dbReference type="EMBL" id="KCW44537.1"/>
    </source>
</evidence>
<dbReference type="AlphaFoldDB" id="A0A058ZRY0"/>
<dbReference type="EMBL" id="MU848714">
    <property type="protein sequence ID" value="KAK2632133.1"/>
    <property type="molecule type" value="Genomic_DNA"/>
</dbReference>
<dbReference type="Proteomes" id="UP000030711">
    <property type="component" value="Unassembled WGS sequence"/>
</dbReference>
<reference evidence="1" key="2">
    <citation type="journal article" date="2014" name="Nature">
        <title>The genome of Eucalyptus grandis.</title>
        <authorList>
            <person name="Myburg A.A."/>
            <person name="Grattapaglia D."/>
            <person name="Tuskan G.A."/>
            <person name="Hellsten U."/>
            <person name="Hayes R.D."/>
            <person name="Grimwood J."/>
            <person name="Jenkins J."/>
            <person name="Lindquist E."/>
            <person name="Tice H."/>
            <person name="Bauer D."/>
            <person name="Goodstein D.M."/>
            <person name="Dubchak I."/>
            <person name="Poliakov A."/>
            <person name="Mizrachi E."/>
            <person name="Kullan A.R."/>
            <person name="Hussey S.G."/>
            <person name="Pinard D."/>
            <person name="van der Merwe K."/>
            <person name="Singh P."/>
            <person name="van Jaarsveld I."/>
            <person name="Silva-Junior O.B."/>
            <person name="Togawa R.C."/>
            <person name="Pappas M.R."/>
            <person name="Faria D.A."/>
            <person name="Sansaloni C.P."/>
            <person name="Petroli C.D."/>
            <person name="Yang X."/>
            <person name="Ranjan P."/>
            <person name="Tschaplinski T.J."/>
            <person name="Ye C.Y."/>
            <person name="Li T."/>
            <person name="Sterck L."/>
            <person name="Vanneste K."/>
            <person name="Murat F."/>
            <person name="Soler M."/>
            <person name="Clemente H.S."/>
            <person name="Saidi N."/>
            <person name="Cassan-Wang H."/>
            <person name="Dunand C."/>
            <person name="Hefer C.A."/>
            <person name="Bornberg-Bauer E."/>
            <person name="Kersting A.R."/>
            <person name="Vining K."/>
            <person name="Amarasinghe V."/>
            <person name="Ranik M."/>
            <person name="Naithani S."/>
            <person name="Elser J."/>
            <person name="Boyd A.E."/>
            <person name="Liston A."/>
            <person name="Spatafora J.W."/>
            <person name="Dharmwardhana P."/>
            <person name="Raja R."/>
            <person name="Sullivan C."/>
            <person name="Romanel E."/>
            <person name="Alves-Ferreira M."/>
            <person name="Kulheim C."/>
            <person name="Foley W."/>
            <person name="Carocha V."/>
            <person name="Paiva J."/>
            <person name="Kudrna D."/>
            <person name="Brommonschenkel S.H."/>
            <person name="Pasquali G."/>
            <person name="Byrne M."/>
            <person name="Rigault P."/>
            <person name="Tibbits J."/>
            <person name="Spokevicius A."/>
            <person name="Jones R.C."/>
            <person name="Steane D.A."/>
            <person name="Vaillancourt R.E."/>
            <person name="Potts B.M."/>
            <person name="Joubert F."/>
            <person name="Barry K."/>
            <person name="Pappas G.J."/>
            <person name="Strauss S.H."/>
            <person name="Jaiswal P."/>
            <person name="Grima-Pettenati J."/>
            <person name="Salse J."/>
            <person name="Van de Peer Y."/>
            <person name="Rokhsar D.S."/>
            <person name="Schmutz J."/>
        </authorList>
    </citation>
    <scope>NUCLEOTIDE SEQUENCE</scope>
    <source>
        <tissue evidence="1">Leaf extractions</tissue>
    </source>
</reference>
<reference evidence="2" key="1">
    <citation type="submission" date="2013-07" db="EMBL/GenBank/DDBJ databases">
        <title>The genome of Eucalyptus grandis.</title>
        <authorList>
            <person name="Schmutz J."/>
            <person name="Hayes R."/>
            <person name="Myburg A."/>
            <person name="Tuskan G."/>
            <person name="Grattapaglia D."/>
            <person name="Rokhsar D.S."/>
        </authorList>
    </citation>
    <scope>NUCLEOTIDE SEQUENCE</scope>
    <source>
        <tissue evidence="2">Leaf extractions</tissue>
    </source>
</reference>
<keyword evidence="3" id="KW-1185">Reference proteome</keyword>
<proteinExistence type="predicted"/>
<dbReference type="InParanoid" id="A0A058ZRY0"/>
<dbReference type="Gramene" id="KCW44537">
    <property type="protein sequence ID" value="KCW44537"/>
    <property type="gene ID" value="EUGRSUZ_L01958"/>
</dbReference>
<evidence type="ECO:0000313" key="3">
    <source>
        <dbReference type="Proteomes" id="UP000030711"/>
    </source>
</evidence>
<organism evidence="2">
    <name type="scientific">Eucalyptus grandis</name>
    <name type="common">Flooded gum</name>
    <dbReference type="NCBI Taxonomy" id="71139"/>
    <lineage>
        <taxon>Eukaryota</taxon>
        <taxon>Viridiplantae</taxon>
        <taxon>Streptophyta</taxon>
        <taxon>Embryophyta</taxon>
        <taxon>Tracheophyta</taxon>
        <taxon>Spermatophyta</taxon>
        <taxon>Magnoliopsida</taxon>
        <taxon>eudicotyledons</taxon>
        <taxon>Gunneridae</taxon>
        <taxon>Pentapetalae</taxon>
        <taxon>rosids</taxon>
        <taxon>malvids</taxon>
        <taxon>Myrtales</taxon>
        <taxon>Myrtaceae</taxon>
        <taxon>Myrtoideae</taxon>
        <taxon>Eucalypteae</taxon>
        <taxon>Eucalyptus</taxon>
    </lineage>
</organism>
<gene>
    <name evidence="2" type="ORF">EUGRSUZ_L01958</name>
</gene>
<reference evidence="1" key="4">
    <citation type="submission" date="2023-07" db="EMBL/GenBank/DDBJ databases">
        <authorList>
            <person name="Myburg A.A."/>
            <person name="Grattapaglia D."/>
            <person name="Tuskan G.A."/>
            <person name="Hellsten U."/>
            <person name="Hayes R.D."/>
            <person name="Grimwood J."/>
            <person name="Jenkins J."/>
            <person name="Lindquist E."/>
            <person name="Tice H."/>
            <person name="Bauer D."/>
            <person name="Goodstein D.M."/>
            <person name="Dubchak I."/>
            <person name="Poliakov A."/>
            <person name="Mizrachi E."/>
            <person name="Kullan A.R."/>
            <person name="Hussey S.G."/>
            <person name="Pinard D."/>
            <person name="Van D.M."/>
            <person name="Singh P."/>
            <person name="Van J.I."/>
            <person name="Silva-Junior O.B."/>
            <person name="Togawa R.C."/>
            <person name="Pappas M.R."/>
            <person name="Faria D.A."/>
            <person name="Sansaloni C.P."/>
            <person name="Petroli C.D."/>
            <person name="Yang X."/>
            <person name="Ranjan P."/>
            <person name="Tschaplinski T.J."/>
            <person name="Ye C.Y."/>
            <person name="Li T."/>
            <person name="Sterck L."/>
            <person name="Vanneste K."/>
            <person name="Murat F."/>
            <person name="Soler M."/>
            <person name="Clemente H.S."/>
            <person name="Saidi N."/>
            <person name="Cassan-Wang H."/>
            <person name="Dunand C."/>
            <person name="Hefer C.A."/>
            <person name="Bornberg-Bauer E."/>
            <person name="Kersting A.R."/>
            <person name="Vining K."/>
            <person name="Amarasinghe V."/>
            <person name="Ranik M."/>
            <person name="Naithani S."/>
            <person name="Elser J."/>
            <person name="Boyd A.E."/>
            <person name="Liston A."/>
            <person name="Spatafora J.W."/>
            <person name="Dharmwardhana P."/>
            <person name="Raja R."/>
            <person name="Sullivan C."/>
            <person name="Romanel E."/>
            <person name="Alves-Ferreira M."/>
            <person name="Kulheim C."/>
            <person name="Foley W."/>
            <person name="Carocha V."/>
            <person name="Paiva J."/>
            <person name="Kudrna D."/>
            <person name="Brommonschenkel S.H."/>
            <person name="Pasquali G."/>
            <person name="Byrne M."/>
            <person name="Rigault P."/>
            <person name="Tibbits J."/>
            <person name="Spokevicius A."/>
            <person name="Jones R.C."/>
            <person name="Steane D.A."/>
            <person name="Vaillancourt R.E."/>
            <person name="Potts B.M."/>
            <person name="Joubert F."/>
            <person name="Barry K."/>
            <person name="Pappas G.J."/>
            <person name="Strauss S.H."/>
            <person name="Jaiswal P."/>
            <person name="Grima-Pettenati J."/>
            <person name="Salse J."/>
            <person name="Van D.P."/>
            <person name="Rokhsar D.S."/>
            <person name="Schmutz J."/>
        </authorList>
    </citation>
    <scope>NUCLEOTIDE SEQUENCE</scope>
    <source>
        <tissue evidence="1">Leaf extractions</tissue>
    </source>
</reference>
<reference evidence="1" key="3">
    <citation type="submission" date="2023-04" db="EMBL/GenBank/DDBJ databases">
        <title>WGS assembly of Eucalyptus grandis.</title>
        <authorList>
            <person name="Myburg A."/>
            <person name="Grattapaglia D."/>
            <person name="Tuskan G."/>
            <person name="Hellsten U."/>
            <person name="Hayes R."/>
            <person name="Grimwood J."/>
            <person name="Jenkins J."/>
            <person name="Lindquist E."/>
            <person name="Tice H."/>
            <person name="Bauer D."/>
            <person name="Goodstein D."/>
            <person name="Dubchak I."/>
            <person name="Poliakov A."/>
            <person name="Mizrachi E."/>
            <person name="Kullan A."/>
            <person name="Hussey S."/>
            <person name="Pinard D."/>
            <person name="Van D."/>
            <person name="Singh P."/>
            <person name="Van J."/>
            <person name="Silva-Junior O."/>
            <person name="Togawa R."/>
            <person name="Pappas M."/>
            <person name="Faria D."/>
            <person name="Sansaloni C."/>
            <person name="Petroli C."/>
            <person name="Yang X."/>
            <person name="Ranjan P."/>
            <person name="Tschaplinski T."/>
            <person name="Ye C."/>
            <person name="Li T."/>
            <person name="Sterck L."/>
            <person name="Vanneste K."/>
            <person name="Murat F."/>
            <person name="Soler M."/>
            <person name="Clemente H."/>
            <person name="Saidi N."/>
            <person name="Cassan-Wang H."/>
            <person name="Dunand C."/>
            <person name="Hefer C."/>
            <person name="Bornberg-Bauer E."/>
            <person name="Kersting A."/>
            <person name="Vining K."/>
            <person name="Amarasinghe V."/>
            <person name="Ranik M."/>
            <person name="Naithani S."/>
            <person name="Elser J."/>
            <person name="Boyd A."/>
            <person name="Liston A."/>
            <person name="Spatafora J."/>
            <person name="Dharmwardhana P."/>
            <person name="Raja R."/>
            <person name="Sullivan C."/>
            <person name="Romanel E."/>
            <person name="Alves-Ferreira M."/>
            <person name="Kulheim C."/>
            <person name="Foley W."/>
            <person name="Carocha V."/>
            <person name="Paiva J."/>
            <person name="Kudrna D."/>
            <person name="Brommonschenkel S."/>
            <person name="Pasquali G."/>
            <person name="Byrne M."/>
            <person name="Rigault P."/>
            <person name="Tibbits J."/>
            <person name="Spokevicius A."/>
            <person name="Jones R."/>
            <person name="Steane D."/>
            <person name="Vaillancourt R."/>
            <person name="Potts B."/>
            <person name="Joubert F."/>
            <person name="Barry K."/>
            <person name="Pappas G."/>
            <person name="Strauss S."/>
            <person name="Jaiswal P."/>
            <person name="Grima-Pettenati J."/>
            <person name="Salse J."/>
            <person name="Van D."/>
            <person name="Rokhsar D."/>
            <person name="Schmutz J."/>
        </authorList>
    </citation>
    <scope>NUCLEOTIDE SEQUENCE</scope>
    <source>
        <tissue evidence="1">Leaf extractions</tissue>
    </source>
</reference>
<name>A0A058ZRY0_EUCGR</name>